<dbReference type="AlphaFoldDB" id="A0A7W6BUE6"/>
<reference evidence="2 3" key="1">
    <citation type="submission" date="2020-08" db="EMBL/GenBank/DDBJ databases">
        <title>Genomic Encyclopedia of Type Strains, Phase IV (KMG-IV): sequencing the most valuable type-strain genomes for metagenomic binning, comparative biology and taxonomic classification.</title>
        <authorList>
            <person name="Goeker M."/>
        </authorList>
    </citation>
    <scope>NUCLEOTIDE SEQUENCE [LARGE SCALE GENOMIC DNA]</scope>
    <source>
        <strain evidence="2 3">DSM 25024</strain>
    </source>
</reference>
<keyword evidence="3" id="KW-1185">Reference proteome</keyword>
<evidence type="ECO:0000313" key="3">
    <source>
        <dbReference type="Proteomes" id="UP000531216"/>
    </source>
</evidence>
<proteinExistence type="predicted"/>
<dbReference type="Pfam" id="PF01850">
    <property type="entry name" value="PIN"/>
    <property type="match status" value="1"/>
</dbReference>
<organism evidence="2 3">
    <name type="scientific">Aureimonas phyllosphaerae</name>
    <dbReference type="NCBI Taxonomy" id="1166078"/>
    <lineage>
        <taxon>Bacteria</taxon>
        <taxon>Pseudomonadati</taxon>
        <taxon>Pseudomonadota</taxon>
        <taxon>Alphaproteobacteria</taxon>
        <taxon>Hyphomicrobiales</taxon>
        <taxon>Aurantimonadaceae</taxon>
        <taxon>Aureimonas</taxon>
    </lineage>
</organism>
<evidence type="ECO:0000313" key="2">
    <source>
        <dbReference type="EMBL" id="MBB3938213.1"/>
    </source>
</evidence>
<dbReference type="CDD" id="cd18682">
    <property type="entry name" value="PIN_VapC-like"/>
    <property type="match status" value="1"/>
</dbReference>
<dbReference type="Gene3D" id="3.40.50.1010">
    <property type="entry name" value="5'-nuclease"/>
    <property type="match status" value="1"/>
</dbReference>
<dbReference type="InterPro" id="IPR029060">
    <property type="entry name" value="PIN-like_dom_sf"/>
</dbReference>
<feature type="domain" description="PIN" evidence="1">
    <location>
        <begin position="5"/>
        <end position="120"/>
    </location>
</feature>
<accession>A0A7W6BUE6</accession>
<dbReference type="InterPro" id="IPR002716">
    <property type="entry name" value="PIN_dom"/>
</dbReference>
<dbReference type="RefSeq" id="WP_244546117.1">
    <property type="nucleotide sequence ID" value="NZ_FOOA01000038.1"/>
</dbReference>
<evidence type="ECO:0000259" key="1">
    <source>
        <dbReference type="Pfam" id="PF01850"/>
    </source>
</evidence>
<name>A0A7W6BUE6_9HYPH</name>
<comment type="caution">
    <text evidence="2">The sequence shown here is derived from an EMBL/GenBank/DDBJ whole genome shotgun (WGS) entry which is preliminary data.</text>
</comment>
<gene>
    <name evidence="2" type="ORF">GGR05_004384</name>
</gene>
<dbReference type="EMBL" id="JACIDO010000021">
    <property type="protein sequence ID" value="MBB3938213.1"/>
    <property type="molecule type" value="Genomic_DNA"/>
</dbReference>
<dbReference type="SUPFAM" id="SSF88723">
    <property type="entry name" value="PIN domain-like"/>
    <property type="match status" value="1"/>
</dbReference>
<protein>
    <submittedName>
        <fullName evidence="2">PIN domain nuclease of toxin-antitoxin system</fullName>
    </submittedName>
</protein>
<sequence length="130" mass="13648">MSACVIDTSAILAYAFSERGAAKVERWIDQGAAASALTIQETVSKLCQTGMSQDEARELVLALGLRIHALDVDLAVSAGGMFAVTKAFGLSHGDRACLALGLKLAVPVVTADKAWSRVAGELGLKVEQFR</sequence>
<dbReference type="Proteomes" id="UP000531216">
    <property type="component" value="Unassembled WGS sequence"/>
</dbReference>